<keyword evidence="2" id="KW-0288">FMN</keyword>
<evidence type="ECO:0000313" key="7">
    <source>
        <dbReference type="Proteomes" id="UP000654345"/>
    </source>
</evidence>
<dbReference type="InterPro" id="IPR036661">
    <property type="entry name" value="Luciferase-like_sf"/>
</dbReference>
<dbReference type="Pfam" id="PF00296">
    <property type="entry name" value="Bac_luciferase"/>
    <property type="match status" value="1"/>
</dbReference>
<dbReference type="SUPFAM" id="SSF51679">
    <property type="entry name" value="Bacterial luciferase-like"/>
    <property type="match status" value="1"/>
</dbReference>
<dbReference type="Gene3D" id="3.20.20.30">
    <property type="entry name" value="Luciferase-like domain"/>
    <property type="match status" value="1"/>
</dbReference>
<evidence type="ECO:0000256" key="1">
    <source>
        <dbReference type="ARBA" id="ARBA00022630"/>
    </source>
</evidence>
<keyword evidence="1" id="KW-0285">Flavoprotein</keyword>
<dbReference type="EMBL" id="BNJG01000002">
    <property type="protein sequence ID" value="GHO56321.1"/>
    <property type="molecule type" value="Genomic_DNA"/>
</dbReference>
<evidence type="ECO:0000256" key="2">
    <source>
        <dbReference type="ARBA" id="ARBA00022643"/>
    </source>
</evidence>
<keyword evidence="7" id="KW-1185">Reference proteome</keyword>
<dbReference type="RefSeq" id="WP_201372841.1">
    <property type="nucleotide sequence ID" value="NZ_BNJG01000002.1"/>
</dbReference>
<organism evidence="6 7">
    <name type="scientific">Ktedonobacter robiniae</name>
    <dbReference type="NCBI Taxonomy" id="2778365"/>
    <lineage>
        <taxon>Bacteria</taxon>
        <taxon>Bacillati</taxon>
        <taxon>Chloroflexota</taxon>
        <taxon>Ktedonobacteria</taxon>
        <taxon>Ktedonobacterales</taxon>
        <taxon>Ktedonobacteraceae</taxon>
        <taxon>Ktedonobacter</taxon>
    </lineage>
</organism>
<dbReference type="InterPro" id="IPR011251">
    <property type="entry name" value="Luciferase-like_dom"/>
</dbReference>
<feature type="domain" description="Luciferase-like" evidence="5">
    <location>
        <begin position="34"/>
        <end position="265"/>
    </location>
</feature>
<keyword evidence="4" id="KW-0503">Monooxygenase</keyword>
<gene>
    <name evidence="6" type="ORF">KSB_47960</name>
</gene>
<accession>A0ABQ3UU59</accession>
<evidence type="ECO:0000256" key="3">
    <source>
        <dbReference type="ARBA" id="ARBA00023002"/>
    </source>
</evidence>
<evidence type="ECO:0000259" key="5">
    <source>
        <dbReference type="Pfam" id="PF00296"/>
    </source>
</evidence>
<dbReference type="PANTHER" id="PTHR42847:SF4">
    <property type="entry name" value="ALKANESULFONATE MONOOXYGENASE-RELATED"/>
    <property type="match status" value="1"/>
</dbReference>
<name>A0ABQ3UU59_9CHLR</name>
<sequence>MTEEKAQQTWTSPAWIREGERTIRYGILSNIFLDWESLLKEVLYIEELGYDAACIYDHPVSTGSSDCWATLSMLAVTTKRIRLMSFVSSASYRHPAILARMAADVDRASRGRLVLGLGMGDDQIEFEQLGIPLPSVSERQERLEETVQIIKGLWQGKPLNYLGGHFQLQQTNGYPLPVQQPHVPLLIGGGGERVTLRQVAQYADMSNFGPHVWTGSAYRLEDVQRKYDVLNSYCERYNRPPESVLRSYFVPTLQVARTPEELVAKQLLNPIREDAVKGAIVGTIEEVKTQIQTLVNMGMQYFIMYVFPTDTETLEIFSREIMPAIRYS</sequence>
<dbReference type="Proteomes" id="UP000654345">
    <property type="component" value="Unassembled WGS sequence"/>
</dbReference>
<proteinExistence type="predicted"/>
<comment type="caution">
    <text evidence="6">The sequence shown here is derived from an EMBL/GenBank/DDBJ whole genome shotgun (WGS) entry which is preliminary data.</text>
</comment>
<reference evidence="6 7" key="1">
    <citation type="journal article" date="2021" name="Int. J. Syst. Evol. Microbiol.">
        <title>Reticulibacter mediterranei gen. nov., sp. nov., within the new family Reticulibacteraceae fam. nov., and Ktedonospora formicarum gen. nov., sp. nov., Ktedonobacter robiniae sp. nov., Dictyobacter formicarum sp. nov. and Dictyobacter arantiisoli sp. nov., belonging to the class Ktedonobacteria.</title>
        <authorList>
            <person name="Yabe S."/>
            <person name="Zheng Y."/>
            <person name="Wang C.M."/>
            <person name="Sakai Y."/>
            <person name="Abe K."/>
            <person name="Yokota A."/>
            <person name="Donadio S."/>
            <person name="Cavaletti L."/>
            <person name="Monciardini P."/>
        </authorList>
    </citation>
    <scope>NUCLEOTIDE SEQUENCE [LARGE SCALE GENOMIC DNA]</scope>
    <source>
        <strain evidence="6 7">SOSP1-30</strain>
    </source>
</reference>
<dbReference type="PANTHER" id="PTHR42847">
    <property type="entry name" value="ALKANESULFONATE MONOOXYGENASE"/>
    <property type="match status" value="1"/>
</dbReference>
<protein>
    <submittedName>
        <fullName evidence="6">LLM class F420-dependent oxidoreductase</fullName>
    </submittedName>
</protein>
<dbReference type="InterPro" id="IPR050172">
    <property type="entry name" value="SsuD_RutA_monooxygenase"/>
</dbReference>
<evidence type="ECO:0000256" key="4">
    <source>
        <dbReference type="ARBA" id="ARBA00023033"/>
    </source>
</evidence>
<evidence type="ECO:0000313" key="6">
    <source>
        <dbReference type="EMBL" id="GHO56321.1"/>
    </source>
</evidence>
<keyword evidence="3" id="KW-0560">Oxidoreductase</keyword>